<evidence type="ECO:0000256" key="5">
    <source>
        <dbReference type="SAM" id="Coils"/>
    </source>
</evidence>
<feature type="compositionally biased region" description="Polar residues" evidence="6">
    <location>
        <begin position="1282"/>
        <end position="1293"/>
    </location>
</feature>
<feature type="compositionally biased region" description="Low complexity" evidence="6">
    <location>
        <begin position="421"/>
        <end position="446"/>
    </location>
</feature>
<feature type="compositionally biased region" description="Polar residues" evidence="6">
    <location>
        <begin position="884"/>
        <end position="907"/>
    </location>
</feature>
<evidence type="ECO:0000259" key="7">
    <source>
        <dbReference type="PROSITE" id="PS51307"/>
    </source>
</evidence>
<feature type="compositionally biased region" description="Low complexity" evidence="6">
    <location>
        <begin position="77"/>
        <end position="88"/>
    </location>
</feature>
<keyword evidence="5" id="KW-0175">Coiled coil</keyword>
<feature type="region of interest" description="Disordered" evidence="6">
    <location>
        <begin position="1544"/>
        <end position="1564"/>
    </location>
</feature>
<dbReference type="GeneID" id="109402335"/>
<evidence type="ECO:0000313" key="9">
    <source>
        <dbReference type="Proteomes" id="UP000069940"/>
    </source>
</evidence>
<keyword evidence="4" id="KW-0206">Cytoskeleton</keyword>
<dbReference type="PROSITE" id="PS51307">
    <property type="entry name" value="ASD2"/>
    <property type="match status" value="1"/>
</dbReference>
<evidence type="ECO:0000256" key="1">
    <source>
        <dbReference type="ARBA" id="ARBA00004245"/>
    </source>
</evidence>
<dbReference type="EnsemblMetazoa" id="AALFPA23_005658.R7253">
    <property type="protein sequence ID" value="AALFPA23_005658.P7253"/>
    <property type="gene ID" value="AALFPA23_005658"/>
</dbReference>
<feature type="region of interest" description="Disordered" evidence="6">
    <location>
        <begin position="1066"/>
        <end position="1150"/>
    </location>
</feature>
<evidence type="ECO:0000256" key="3">
    <source>
        <dbReference type="ARBA" id="ARBA00022490"/>
    </source>
</evidence>
<feature type="region of interest" description="Disordered" evidence="6">
    <location>
        <begin position="249"/>
        <end position="277"/>
    </location>
</feature>
<name>A0ABM1Y4K3_AEDAL</name>
<dbReference type="InterPro" id="IPR014799">
    <property type="entry name" value="ASD2_dom"/>
</dbReference>
<evidence type="ECO:0000256" key="4">
    <source>
        <dbReference type="ARBA" id="ARBA00023212"/>
    </source>
</evidence>
<feature type="compositionally biased region" description="Polar residues" evidence="6">
    <location>
        <begin position="1199"/>
        <end position="1209"/>
    </location>
</feature>
<feature type="region of interest" description="Disordered" evidence="6">
    <location>
        <begin position="1243"/>
        <end position="1293"/>
    </location>
</feature>
<feature type="region of interest" description="Disordered" evidence="6">
    <location>
        <begin position="1"/>
        <end position="88"/>
    </location>
</feature>
<comment type="subcellular location">
    <subcellularLocation>
        <location evidence="1">Cytoplasm</location>
        <location evidence="1">Cytoskeleton</location>
    </subcellularLocation>
</comment>
<comment type="similarity">
    <text evidence="2">Belongs to the shroom family.</text>
</comment>
<organism evidence="8 9">
    <name type="scientific">Aedes albopictus</name>
    <name type="common">Asian tiger mosquito</name>
    <name type="synonym">Stegomyia albopicta</name>
    <dbReference type="NCBI Taxonomy" id="7160"/>
    <lineage>
        <taxon>Eukaryota</taxon>
        <taxon>Metazoa</taxon>
        <taxon>Ecdysozoa</taxon>
        <taxon>Arthropoda</taxon>
        <taxon>Hexapoda</taxon>
        <taxon>Insecta</taxon>
        <taxon>Pterygota</taxon>
        <taxon>Neoptera</taxon>
        <taxon>Endopterygota</taxon>
        <taxon>Diptera</taxon>
        <taxon>Nematocera</taxon>
        <taxon>Culicoidea</taxon>
        <taxon>Culicidae</taxon>
        <taxon>Culicinae</taxon>
        <taxon>Aedini</taxon>
        <taxon>Aedes</taxon>
        <taxon>Stegomyia</taxon>
    </lineage>
</organism>
<feature type="compositionally biased region" description="Polar residues" evidence="6">
    <location>
        <begin position="548"/>
        <end position="560"/>
    </location>
</feature>
<feature type="compositionally biased region" description="Low complexity" evidence="6">
    <location>
        <begin position="249"/>
        <end position="274"/>
    </location>
</feature>
<feature type="compositionally biased region" description="Low complexity" evidence="6">
    <location>
        <begin position="1"/>
        <end position="11"/>
    </location>
</feature>
<feature type="compositionally biased region" description="Low complexity" evidence="6">
    <location>
        <begin position="18"/>
        <end position="67"/>
    </location>
</feature>
<protein>
    <recommendedName>
        <fullName evidence="7">ASD2 domain-containing protein</fullName>
    </recommendedName>
</protein>
<dbReference type="RefSeq" id="XP_029720054.1">
    <property type="nucleotide sequence ID" value="XM_029864194.2"/>
</dbReference>
<reference evidence="9" key="1">
    <citation type="journal article" date="2015" name="Proc. Natl. Acad. Sci. U.S.A.">
        <title>Genome sequence of the Asian Tiger mosquito, Aedes albopictus, reveals insights into its biology, genetics, and evolution.</title>
        <authorList>
            <person name="Chen X.G."/>
            <person name="Jiang X."/>
            <person name="Gu J."/>
            <person name="Xu M."/>
            <person name="Wu Y."/>
            <person name="Deng Y."/>
            <person name="Zhang C."/>
            <person name="Bonizzoni M."/>
            <person name="Dermauw W."/>
            <person name="Vontas J."/>
            <person name="Armbruster P."/>
            <person name="Huang X."/>
            <person name="Yang Y."/>
            <person name="Zhang H."/>
            <person name="He W."/>
            <person name="Peng H."/>
            <person name="Liu Y."/>
            <person name="Wu K."/>
            <person name="Chen J."/>
            <person name="Lirakis M."/>
            <person name="Topalis P."/>
            <person name="Van Leeuwen T."/>
            <person name="Hall A.B."/>
            <person name="Jiang X."/>
            <person name="Thorpe C."/>
            <person name="Mueller R.L."/>
            <person name="Sun C."/>
            <person name="Waterhouse R.M."/>
            <person name="Yan G."/>
            <person name="Tu Z.J."/>
            <person name="Fang X."/>
            <person name="James A.A."/>
        </authorList>
    </citation>
    <scope>NUCLEOTIDE SEQUENCE [LARGE SCALE GENOMIC DNA]</scope>
    <source>
        <strain evidence="9">Foshan</strain>
    </source>
</reference>
<feature type="domain" description="ASD2" evidence="7">
    <location>
        <begin position="1587"/>
        <end position="1861"/>
    </location>
</feature>
<feature type="compositionally biased region" description="Low complexity" evidence="6">
    <location>
        <begin position="757"/>
        <end position="767"/>
    </location>
</feature>
<feature type="coiled-coil region" evidence="5">
    <location>
        <begin position="1778"/>
        <end position="1805"/>
    </location>
</feature>
<feature type="compositionally biased region" description="Low complexity" evidence="6">
    <location>
        <begin position="534"/>
        <end position="547"/>
    </location>
</feature>
<dbReference type="Gene3D" id="6.10.250.3120">
    <property type="match status" value="1"/>
</dbReference>
<feature type="compositionally biased region" description="Low complexity" evidence="6">
    <location>
        <begin position="295"/>
        <end position="312"/>
    </location>
</feature>
<dbReference type="Proteomes" id="UP000069940">
    <property type="component" value="Unassembled WGS sequence"/>
</dbReference>
<proteinExistence type="inferred from homology"/>
<feature type="compositionally biased region" description="Low complexity" evidence="6">
    <location>
        <begin position="635"/>
        <end position="660"/>
    </location>
</feature>
<feature type="region of interest" description="Disordered" evidence="6">
    <location>
        <begin position="982"/>
        <end position="1028"/>
    </location>
</feature>
<feature type="region of interest" description="Disordered" evidence="6">
    <location>
        <begin position="1185"/>
        <end position="1226"/>
    </location>
</feature>
<feature type="compositionally biased region" description="Polar residues" evidence="6">
    <location>
        <begin position="352"/>
        <end position="362"/>
    </location>
</feature>
<feature type="compositionally biased region" description="Low complexity" evidence="6">
    <location>
        <begin position="1243"/>
        <end position="1259"/>
    </location>
</feature>
<feature type="region of interest" description="Disordered" evidence="6">
    <location>
        <begin position="344"/>
        <end position="511"/>
    </location>
</feature>
<feature type="compositionally biased region" description="Polar residues" evidence="6">
    <location>
        <begin position="622"/>
        <end position="634"/>
    </location>
</feature>
<feature type="region of interest" description="Disordered" evidence="6">
    <location>
        <begin position="295"/>
        <end position="320"/>
    </location>
</feature>
<keyword evidence="9" id="KW-1185">Reference proteome</keyword>
<evidence type="ECO:0000256" key="6">
    <source>
        <dbReference type="SAM" id="MobiDB-lite"/>
    </source>
</evidence>
<feature type="compositionally biased region" description="Low complexity" evidence="6">
    <location>
        <begin position="988"/>
        <end position="997"/>
    </location>
</feature>
<feature type="region of interest" description="Disordered" evidence="6">
    <location>
        <begin position="105"/>
        <end position="188"/>
    </location>
</feature>
<feature type="compositionally biased region" description="Low complexity" evidence="6">
    <location>
        <begin position="1084"/>
        <end position="1103"/>
    </location>
</feature>
<dbReference type="InterPro" id="IPR027685">
    <property type="entry name" value="Shroom_fam"/>
</dbReference>
<feature type="region of interest" description="Disordered" evidence="6">
    <location>
        <begin position="617"/>
        <end position="673"/>
    </location>
</feature>
<feature type="compositionally biased region" description="Basic and acidic residues" evidence="6">
    <location>
        <begin position="1125"/>
        <end position="1138"/>
    </location>
</feature>
<feature type="region of interest" description="Disordered" evidence="6">
    <location>
        <begin position="884"/>
        <end position="947"/>
    </location>
</feature>
<feature type="compositionally biased region" description="Low complexity" evidence="6">
    <location>
        <begin position="467"/>
        <end position="494"/>
    </location>
</feature>
<feature type="region of interest" description="Disordered" evidence="6">
    <location>
        <begin position="528"/>
        <end position="595"/>
    </location>
</feature>
<evidence type="ECO:0000313" key="8">
    <source>
        <dbReference type="EnsemblMetazoa" id="AALFPA23_005658.P7253"/>
    </source>
</evidence>
<feature type="compositionally biased region" description="Polar residues" evidence="6">
    <location>
        <begin position="111"/>
        <end position="124"/>
    </location>
</feature>
<keyword evidence="3" id="KW-0963">Cytoplasm</keyword>
<dbReference type="PANTHER" id="PTHR15012:SF32">
    <property type="entry name" value="PROTEIN SHROOM"/>
    <property type="match status" value="1"/>
</dbReference>
<feature type="compositionally biased region" description="Low complexity" evidence="6">
    <location>
        <begin position="374"/>
        <end position="398"/>
    </location>
</feature>
<feature type="compositionally biased region" description="Gly residues" evidence="6">
    <location>
        <begin position="134"/>
        <end position="147"/>
    </location>
</feature>
<feature type="compositionally biased region" description="Low complexity" evidence="6">
    <location>
        <begin position="561"/>
        <end position="571"/>
    </location>
</feature>
<sequence length="1865" mass="199103">MDRFSVNNNGSTVGGGATSTSGTQVVNSGGSGVSGNNAAASTNNSTNVANNSNNSAASNNNNNNNGVKLRPDRGGNASIDSTLSSASSSAVSGIASSYRRSFHHRLGPGSASATSDYSMSTVAESIQDEQHPGSNGGGGGIGTQGVGGHHHLHHPAMAAAGPTANHNTPGLPGMMMLPPPPNNSNLTQAGLEEYSRSYYEQTVQMYHHQKQSSYAQSEGYHSYVSSSDSSSTPFLDRLRQDSELLLSRNWSQQQMSSSSSSSIADNNSSESTSSTETLKWLGSMSDVSEASHATSMSALSSAGSSSQLIAHSSRVRTPQRHNSESILFMTSDEQQQQHLLHHQNLLGGGNNSSHPVSTSASMGSLHHHNHHSPHLSNGLQQQHQQQQQQQSSPTSSSSGGSPVGEDLRYQHRTASNASLASSNGTGSTHSNSSNQSNSVRSSRSNNRLFPISTYTEIPSGSGGSGNGVVANNVSNSSSSVSNSISSSSVNQSGSQPTTPSGTVNLVDGSKQLSPHNWQSVAERINELEKHQQQSLSMLNNSNGNSNNAHTNPSKNLSQQLAAAAPPTVTTPSKPLHQNPPKYTYFDPSKTHRVSNPSLKAFQKNAVISYFERQQAHARESNHNLSRPTTLNLNHSSGSPPSLKSASQRSSISSAYGSSGSTMDLTPSSQSPIVGNYHHHPSIVVQQQLDKIAANNLRNQLASVHTMNLLNKVQSSPSQVIESQMISNATLILGDQTAEDHHQQADANGSPPPPPPRSRSIGIPGLNSSATMSTAAVATHAAHLAATVRRTSSASEYSSIRDKMVQQRQQLSKDLLGPMIMGPIIALDDWVPERPPKNPMLRIPSPELPPPPPMMSPTEDVILLNQDEPLPPPPPEILRHIRQLSDSGEPKSQTTSRRNSFAGQTNKKSLYRASTIENLSPPPPGAPPTQLIIPPAVPRKPQQPSMEPQVIYRRPSSSMAQSKSQPPPSNVLHQAHRVMVNGKPDQRHSLPMPLQSSPSHHHPHQLVPRQSDSRLSMRKRSHNSSQQQQIPVAEYLLKAAAAVAVATHHQTQAVPMVPGGAVSTTAGVSGPVMTSPPPPLKPRMSLQQQLQQQQQPLSPLQDLQNGPLISMGSKRSNSKASYLPRQPRDKLHSDPDHGSYKLTLTSNEDSINHNDVFPEEIISPSPPKCNLPDVLPPGVKYSLYSNNNNNSINNNNNNNGGSPTGANGKQTIGVAGGKPPKTIPHSAPIISANSLKSMFNFTPQQPQQNQVTPPSASSPVTPSPPPPHTAYKPSSPSSGSPPNQAISPKYTSQSTFDLKKTQILDSKYLSETSPAQIGLPPLPPATEPINNTNYLNHPAIGGGCGQQTVNNCNENREKSDCSETTTTTGTITVATEPPAPAVENGGTNTTTTTTTSFETKLDAFSVQETDEDSSITSSNNTSICAEANQSSPVVASIAEESIITTSTTSTATVALERVTKEINLDPPPPAAKVVQRTEIVLRVGAPTSEASSQTDDEPALTVVESSSLIVARSPPTTLSSTSNCSSSSIALGIAELVLLDRHSVGTSTTSAGPSPPSTPTQPASPKAFFSKAAPRKVHPEEIDCDKLSHDLISQLSPSDKLHTILAPKTFKSSSDYVSDLFNIQIAPRPMKKDASTATPEVSPQKSPLDILTTSSTYFQVSEPKAKLMTRYSREMTLINGDCCDLTKKKEELVQRLGKKLLVLSNEQTSIAEESNANDMLGNDVALKVAQKVRPSDASKFRSYVDDVGYITMLLLSLSGRLARTDNALHCIVDDSHPDKKILEAKRDRLLEQLDEAKQLKDDIDRRGAIISKILEKSLTIEEYADYDYFINMKAKLIVDSREIADKIKLGEEQLAALKDTLVQSEC</sequence>
<dbReference type="PANTHER" id="PTHR15012">
    <property type="entry name" value="APICAL PROTEIN/SHROOM-RELATED"/>
    <property type="match status" value="1"/>
</dbReference>
<accession>A0ABM1Y4K3</accession>
<feature type="compositionally biased region" description="Polar residues" evidence="6">
    <location>
        <begin position="661"/>
        <end position="672"/>
    </location>
</feature>
<dbReference type="Pfam" id="PF08687">
    <property type="entry name" value="ASD2"/>
    <property type="match status" value="1"/>
</dbReference>
<feature type="compositionally biased region" description="Low complexity" evidence="6">
    <location>
        <begin position="1268"/>
        <end position="1281"/>
    </location>
</feature>
<evidence type="ECO:0000256" key="2">
    <source>
        <dbReference type="ARBA" id="ARBA00006469"/>
    </source>
</evidence>
<feature type="compositionally biased region" description="Low complexity" evidence="6">
    <location>
        <begin position="1185"/>
        <end position="1198"/>
    </location>
</feature>
<feature type="region of interest" description="Disordered" evidence="6">
    <location>
        <begin position="737"/>
        <end position="767"/>
    </location>
</feature>
<reference evidence="8" key="2">
    <citation type="submission" date="2025-05" db="UniProtKB">
        <authorList>
            <consortium name="EnsemblMetazoa"/>
        </authorList>
    </citation>
    <scope>IDENTIFICATION</scope>
    <source>
        <strain evidence="8">Foshan</strain>
    </source>
</reference>